<dbReference type="EMBL" id="JAJIAO010000001">
    <property type="protein sequence ID" value="MCK8624179.1"/>
    <property type="molecule type" value="Genomic_DNA"/>
</dbReference>
<dbReference type="PANTHER" id="PTHR34297:SF1">
    <property type="entry name" value="ASP23_GLS24 FAMILY ENVELOPE STRESS RESPONSE PROTEIN"/>
    <property type="match status" value="1"/>
</dbReference>
<dbReference type="Proteomes" id="UP001522905">
    <property type="component" value="Unassembled WGS sequence"/>
</dbReference>
<evidence type="ECO:0000313" key="3">
    <source>
        <dbReference type="EMBL" id="MCK8624179.1"/>
    </source>
</evidence>
<dbReference type="PANTHER" id="PTHR34297">
    <property type="entry name" value="HYPOTHETICAL CYTOSOLIC PROTEIN-RELATED"/>
    <property type="match status" value="1"/>
</dbReference>
<feature type="compositionally biased region" description="Basic and acidic residues" evidence="2">
    <location>
        <begin position="140"/>
        <end position="150"/>
    </location>
</feature>
<evidence type="ECO:0000256" key="2">
    <source>
        <dbReference type="SAM" id="MobiDB-lite"/>
    </source>
</evidence>
<proteinExistence type="inferred from homology"/>
<accession>A0ABT0I0N8</accession>
<evidence type="ECO:0000313" key="4">
    <source>
        <dbReference type="Proteomes" id="UP001522905"/>
    </source>
</evidence>
<organism evidence="3 4">
    <name type="scientific">Apilactobacillus xinyiensis</name>
    <dbReference type="NCBI Taxonomy" id="2841032"/>
    <lineage>
        <taxon>Bacteria</taxon>
        <taxon>Bacillati</taxon>
        <taxon>Bacillota</taxon>
        <taxon>Bacilli</taxon>
        <taxon>Lactobacillales</taxon>
        <taxon>Lactobacillaceae</taxon>
        <taxon>Apilactobacillus</taxon>
    </lineage>
</organism>
<comment type="similarity">
    <text evidence="1">Belongs to the asp23 family.</text>
</comment>
<protein>
    <submittedName>
        <fullName evidence="3">Asp23/Gls24 family envelope stress response protein</fullName>
    </submittedName>
</protein>
<sequence>MAEESNIDLKNTESSEFGEIKIAPRVLEIVSSIASVQVKGVNRMRGSFSNSMNELFGHKEFNKGVKLDFNDDQLNVDVYVYLEYGVSVPQVALEIQKQVKQQLLFMTELQVNEVNVHVEGIVPQKDSVKIDPDQLFSDNEDSKGDNSESN</sequence>
<evidence type="ECO:0000256" key="1">
    <source>
        <dbReference type="ARBA" id="ARBA00005721"/>
    </source>
</evidence>
<comment type="caution">
    <text evidence="3">The sequence shown here is derived from an EMBL/GenBank/DDBJ whole genome shotgun (WGS) entry which is preliminary data.</text>
</comment>
<name>A0ABT0I0N8_9LACO</name>
<dbReference type="RefSeq" id="WP_220728027.1">
    <property type="nucleotide sequence ID" value="NZ_BPLL01000001.1"/>
</dbReference>
<gene>
    <name evidence="3" type="ORF">LNP07_01390</name>
</gene>
<dbReference type="Pfam" id="PF03780">
    <property type="entry name" value="Asp23"/>
    <property type="match status" value="1"/>
</dbReference>
<dbReference type="InterPro" id="IPR005531">
    <property type="entry name" value="Asp23"/>
</dbReference>
<feature type="region of interest" description="Disordered" evidence="2">
    <location>
        <begin position="130"/>
        <end position="150"/>
    </location>
</feature>
<reference evidence="3 4" key="1">
    <citation type="submission" date="2021-11" db="EMBL/GenBank/DDBJ databases">
        <title>Comparative genomics of bee honey and flower isolates.</title>
        <authorList>
            <person name="Bechtner J.D."/>
            <person name="Gallus M.K."/>
            <person name="Ehrmann M."/>
        </authorList>
    </citation>
    <scope>NUCLEOTIDE SEQUENCE [LARGE SCALE GENOMIC DNA]</scope>
    <source>
        <strain evidence="3 4">M161</strain>
    </source>
</reference>
<keyword evidence="4" id="KW-1185">Reference proteome</keyword>